<comment type="caution">
    <text evidence="3">The sequence shown here is derived from an EMBL/GenBank/DDBJ whole genome shotgun (WGS) entry which is preliminary data.</text>
</comment>
<evidence type="ECO:0000313" key="4">
    <source>
        <dbReference type="Proteomes" id="UP000596827"/>
    </source>
</evidence>
<protein>
    <submittedName>
        <fullName evidence="3">Uncharacterized protein</fullName>
    </submittedName>
</protein>
<keyword evidence="4" id="KW-1185">Reference proteome</keyword>
<feature type="chain" id="PRO_5037780496" evidence="2">
    <location>
        <begin position="19"/>
        <end position="55"/>
    </location>
</feature>
<name>A0A923M868_9BURK</name>
<keyword evidence="1" id="KW-0472">Membrane</keyword>
<accession>A0A923M868</accession>
<gene>
    <name evidence="3" type="ORF">H8R02_11980</name>
</gene>
<keyword evidence="1" id="KW-0812">Transmembrane</keyword>
<sequence length="55" mass="5687">MKRIAAWLVSAVALPALAHGGHGAVGEVHWHATDTAGFMLVVVLATLAILLSRGE</sequence>
<evidence type="ECO:0000256" key="2">
    <source>
        <dbReference type="SAM" id="SignalP"/>
    </source>
</evidence>
<proteinExistence type="predicted"/>
<dbReference type="AlphaFoldDB" id="A0A923M868"/>
<feature type="transmembrane region" description="Helical" evidence="1">
    <location>
        <begin position="28"/>
        <end position="51"/>
    </location>
</feature>
<keyword evidence="1" id="KW-1133">Transmembrane helix</keyword>
<organism evidence="3 4">
    <name type="scientific">Ramlibacter albus</name>
    <dbReference type="NCBI Taxonomy" id="2079448"/>
    <lineage>
        <taxon>Bacteria</taxon>
        <taxon>Pseudomonadati</taxon>
        <taxon>Pseudomonadota</taxon>
        <taxon>Betaproteobacteria</taxon>
        <taxon>Burkholderiales</taxon>
        <taxon>Comamonadaceae</taxon>
        <taxon>Ramlibacter</taxon>
    </lineage>
</organism>
<evidence type="ECO:0000256" key="1">
    <source>
        <dbReference type="SAM" id="Phobius"/>
    </source>
</evidence>
<dbReference type="Proteomes" id="UP000596827">
    <property type="component" value="Unassembled WGS sequence"/>
</dbReference>
<keyword evidence="2" id="KW-0732">Signal</keyword>
<evidence type="ECO:0000313" key="3">
    <source>
        <dbReference type="EMBL" id="MBC5765175.1"/>
    </source>
</evidence>
<reference evidence="3" key="1">
    <citation type="submission" date="2020-08" db="EMBL/GenBank/DDBJ databases">
        <title>Ramlibacter sp. GTP1 16S ribosomal RNA gene genome sequencing and assembly.</title>
        <authorList>
            <person name="Kang M."/>
        </authorList>
    </citation>
    <scope>NUCLEOTIDE SEQUENCE</scope>
    <source>
        <strain evidence="3">GTP1</strain>
    </source>
</reference>
<dbReference type="EMBL" id="JACORU010000004">
    <property type="protein sequence ID" value="MBC5765175.1"/>
    <property type="molecule type" value="Genomic_DNA"/>
</dbReference>
<dbReference type="RefSeq" id="WP_187081657.1">
    <property type="nucleotide sequence ID" value="NZ_JACORU010000004.1"/>
</dbReference>
<feature type="signal peptide" evidence="2">
    <location>
        <begin position="1"/>
        <end position="18"/>
    </location>
</feature>